<feature type="region of interest" description="Disordered" evidence="1">
    <location>
        <begin position="1"/>
        <end position="24"/>
    </location>
</feature>
<feature type="region of interest" description="Disordered" evidence="1">
    <location>
        <begin position="71"/>
        <end position="92"/>
    </location>
</feature>
<protein>
    <submittedName>
        <fullName evidence="2">Uncharacterized protein</fullName>
    </submittedName>
</protein>
<proteinExistence type="predicted"/>
<accession>A0A7W5CJU2</accession>
<dbReference type="AlphaFoldDB" id="A0A7W5CJU2"/>
<gene>
    <name evidence="2" type="ORF">FHS07_001890</name>
</gene>
<sequence length="92" mass="9583">MTNPETEGGAMAKAEPRFKNVSPLGDLDVPALGRVIKADEEFEVREDLAPLFAGQVANYEPVNTAAKAATAGALAPAEEPEIEEVTDGDDAA</sequence>
<dbReference type="Proteomes" id="UP000543579">
    <property type="component" value="Unassembled WGS sequence"/>
</dbReference>
<reference evidence="2 3" key="1">
    <citation type="submission" date="2020-08" db="EMBL/GenBank/DDBJ databases">
        <title>Genomic Encyclopedia of Type Strains, Phase III (KMG-III): the genomes of soil and plant-associated and newly described type strains.</title>
        <authorList>
            <person name="Whitman W."/>
        </authorList>
    </citation>
    <scope>NUCLEOTIDE SEQUENCE [LARGE SCALE GENOMIC DNA]</scope>
    <source>
        <strain evidence="2 3">CECT 8356</strain>
    </source>
</reference>
<organism evidence="2 3">
    <name type="scientific">Microbacterium proteolyticum</name>
    <dbReference type="NCBI Taxonomy" id="1572644"/>
    <lineage>
        <taxon>Bacteria</taxon>
        <taxon>Bacillati</taxon>
        <taxon>Actinomycetota</taxon>
        <taxon>Actinomycetes</taxon>
        <taxon>Micrococcales</taxon>
        <taxon>Microbacteriaceae</taxon>
        <taxon>Microbacterium</taxon>
    </lineage>
</organism>
<name>A0A7W5CJU2_9MICO</name>
<comment type="caution">
    <text evidence="2">The sequence shown here is derived from an EMBL/GenBank/DDBJ whole genome shotgun (WGS) entry which is preliminary data.</text>
</comment>
<dbReference type="EMBL" id="JACHXY010000002">
    <property type="protein sequence ID" value="MBB3158194.1"/>
    <property type="molecule type" value="Genomic_DNA"/>
</dbReference>
<evidence type="ECO:0000313" key="2">
    <source>
        <dbReference type="EMBL" id="MBB3158194.1"/>
    </source>
</evidence>
<feature type="compositionally biased region" description="Acidic residues" evidence="1">
    <location>
        <begin position="78"/>
        <end position="92"/>
    </location>
</feature>
<evidence type="ECO:0000256" key="1">
    <source>
        <dbReference type="SAM" id="MobiDB-lite"/>
    </source>
</evidence>
<dbReference type="RefSeq" id="WP_183419652.1">
    <property type="nucleotide sequence ID" value="NZ_JACHXY010000002.1"/>
</dbReference>
<evidence type="ECO:0000313" key="3">
    <source>
        <dbReference type="Proteomes" id="UP000543579"/>
    </source>
</evidence>